<dbReference type="EMBL" id="JAENHO010000016">
    <property type="protein sequence ID" value="MBL7260992.1"/>
    <property type="molecule type" value="Genomic_DNA"/>
</dbReference>
<evidence type="ECO:0000259" key="1">
    <source>
        <dbReference type="Pfam" id="PF04149"/>
    </source>
</evidence>
<organism evidence="2 3">
    <name type="scientific">Paractinoplanes lichenicola</name>
    <dbReference type="NCBI Taxonomy" id="2802976"/>
    <lineage>
        <taxon>Bacteria</taxon>
        <taxon>Bacillati</taxon>
        <taxon>Actinomycetota</taxon>
        <taxon>Actinomycetes</taxon>
        <taxon>Micromonosporales</taxon>
        <taxon>Micromonosporaceae</taxon>
        <taxon>Paractinoplanes</taxon>
    </lineage>
</organism>
<accession>A0ABS1W2P6</accession>
<name>A0ABS1W2P6_9ACTN</name>
<dbReference type="RefSeq" id="WP_202997703.1">
    <property type="nucleotide sequence ID" value="NZ_JAENHO010000016.1"/>
</dbReference>
<dbReference type="Pfam" id="PF04149">
    <property type="entry name" value="DUF397"/>
    <property type="match status" value="1"/>
</dbReference>
<feature type="domain" description="DUF397" evidence="1">
    <location>
        <begin position="8"/>
        <end position="58"/>
    </location>
</feature>
<protein>
    <submittedName>
        <fullName evidence="2">DUF397 domain-containing protein</fullName>
    </submittedName>
</protein>
<proteinExistence type="predicted"/>
<evidence type="ECO:0000313" key="2">
    <source>
        <dbReference type="EMBL" id="MBL7260992.1"/>
    </source>
</evidence>
<comment type="caution">
    <text evidence="2">The sequence shown here is derived from an EMBL/GenBank/DDBJ whole genome shotgun (WGS) entry which is preliminary data.</text>
</comment>
<gene>
    <name evidence="2" type="ORF">JKJ07_42590</name>
</gene>
<sequence length="64" mass="7035">MGEVVSPQWRRSSRCTGGNCVEVAKVDGGYLIRDSKNPDLAPHSFTEAEWQAFVAGVKADDFTF</sequence>
<keyword evidence="3" id="KW-1185">Reference proteome</keyword>
<evidence type="ECO:0000313" key="3">
    <source>
        <dbReference type="Proteomes" id="UP000598996"/>
    </source>
</evidence>
<dbReference type="InterPro" id="IPR007278">
    <property type="entry name" value="DUF397"/>
</dbReference>
<reference evidence="2 3" key="1">
    <citation type="submission" date="2021-01" db="EMBL/GenBank/DDBJ databases">
        <title>Actinoplanes sp. nov. LDG1-01 isolated from lichen.</title>
        <authorList>
            <person name="Saeng-In P."/>
            <person name="Phongsopitanun W."/>
            <person name="Kanchanasin P."/>
            <person name="Yuki M."/>
            <person name="Kudo T."/>
            <person name="Ohkuma M."/>
            <person name="Tanasupawat S."/>
        </authorList>
    </citation>
    <scope>NUCLEOTIDE SEQUENCE [LARGE SCALE GENOMIC DNA]</scope>
    <source>
        <strain evidence="2 3">LDG1-01</strain>
    </source>
</reference>
<dbReference type="Proteomes" id="UP000598996">
    <property type="component" value="Unassembled WGS sequence"/>
</dbReference>